<organism evidence="1 2">
    <name type="scientific">Burkholderia contaminans</name>
    <dbReference type="NCBI Taxonomy" id="488447"/>
    <lineage>
        <taxon>Bacteria</taxon>
        <taxon>Pseudomonadati</taxon>
        <taxon>Pseudomonadota</taxon>
        <taxon>Betaproteobacteria</taxon>
        <taxon>Burkholderiales</taxon>
        <taxon>Burkholderiaceae</taxon>
        <taxon>Burkholderia</taxon>
        <taxon>Burkholderia cepacia complex</taxon>
    </lineage>
</organism>
<gene>
    <name evidence="1" type="ORF">C3743_40120</name>
</gene>
<accession>A0A2S5DM77</accession>
<protein>
    <submittedName>
        <fullName evidence="1">Uncharacterized protein</fullName>
    </submittedName>
</protein>
<name>A0A2S5DM77_9BURK</name>
<dbReference type="EMBL" id="PQVP01000006">
    <property type="protein sequence ID" value="POZ80188.1"/>
    <property type="molecule type" value="Genomic_DNA"/>
</dbReference>
<comment type="caution">
    <text evidence="1">The sequence shown here is derived from an EMBL/GenBank/DDBJ whole genome shotgun (WGS) entry which is preliminary data.</text>
</comment>
<dbReference type="Proteomes" id="UP000238655">
    <property type="component" value="Unassembled WGS sequence"/>
</dbReference>
<sequence length="106" mass="10501">MQYIASYKPGITLSIPSLGDIQAILAKVAADLLTRACQTAAQQFQSAVNGALSEITQSASPLNSIPGVGVSTSTSTGGIAVQGTGAGGISNAGSTISNSIFNTLTK</sequence>
<reference evidence="1 2" key="1">
    <citation type="submission" date="2018-01" db="EMBL/GenBank/DDBJ databases">
        <title>Successful Treatment of Persistent Burkholderia cepacia Bacteremia with Ceftazidime-Avibactam.</title>
        <authorList>
            <person name="Tamma P."/>
            <person name="Fan Y."/>
            <person name="Bergman Y."/>
            <person name="Sick-Samuels A."/>
            <person name="Hsu A."/>
            <person name="Timp W."/>
            <person name="Simner P."/>
        </authorList>
    </citation>
    <scope>NUCLEOTIDE SEQUENCE [LARGE SCALE GENOMIC DNA]</scope>
    <source>
        <strain evidence="1 2">170816</strain>
    </source>
</reference>
<dbReference type="AlphaFoldDB" id="A0A2S5DM77"/>
<evidence type="ECO:0000313" key="1">
    <source>
        <dbReference type="EMBL" id="POZ80188.1"/>
    </source>
</evidence>
<proteinExistence type="predicted"/>
<evidence type="ECO:0000313" key="2">
    <source>
        <dbReference type="Proteomes" id="UP000238655"/>
    </source>
</evidence>